<dbReference type="RefSeq" id="WP_153093688.1">
    <property type="nucleotide sequence ID" value="NZ_VZBX01000138.1"/>
</dbReference>
<protein>
    <submittedName>
        <fullName evidence="1">Uncharacterized protein</fullName>
    </submittedName>
</protein>
<organism evidence="1 2">
    <name type="scientific">Segatella copri</name>
    <dbReference type="NCBI Taxonomy" id="165179"/>
    <lineage>
        <taxon>Bacteria</taxon>
        <taxon>Pseudomonadati</taxon>
        <taxon>Bacteroidota</taxon>
        <taxon>Bacteroidia</taxon>
        <taxon>Bacteroidales</taxon>
        <taxon>Prevotellaceae</taxon>
        <taxon>Segatella</taxon>
    </lineage>
</organism>
<proteinExistence type="predicted"/>
<evidence type="ECO:0000313" key="2">
    <source>
        <dbReference type="Proteomes" id="UP000423156"/>
    </source>
</evidence>
<evidence type="ECO:0000313" key="1">
    <source>
        <dbReference type="EMBL" id="MQN79033.1"/>
    </source>
</evidence>
<comment type="caution">
    <text evidence="1">The sequence shown here is derived from an EMBL/GenBank/DDBJ whole genome shotgun (WGS) entry which is preliminary data.</text>
</comment>
<dbReference type="EMBL" id="VZBZ01000164">
    <property type="protein sequence ID" value="MQN79033.1"/>
    <property type="molecule type" value="Genomic_DNA"/>
</dbReference>
<accession>A0AA90VCI4</accession>
<name>A0AA90VCI4_9BACT</name>
<sequence>MYIHGSFLSQQSDTITVHIVTGNDRAQTIEIGTEKADVYFSEDPAEIENEVNDTFDVLLRNSAKIRLLCGNLITNLFSTSCRDAVVNIYKNDTCIFAGFIEPQTLSQPYNTRWDELELNCIDALSALQYSKYKNVGALGVIYAFVKAEAAQRSFYDIATEILQGVTKGLDILGNQNIKFWYDGSKAVDAQTANRYQVFKQLSISDLLFLGDDESDVWQQDEVLEELLKYLNLHIVQDGFNFYIFSWESVKATPDKIIWHDIVANSTKTTAQQAVTIALANVADCDTTISIGDVYNQLLLTAKVENIESVIESPLDDDLLVSPYINKQKYLTEYSSDGEGKTAYNAFYAMTHNQKTTYGAGAITDWYLQVMRNKQWTFPMKGNTDIDIVDYFGSEGTNQHALPDWLGQAPGAAIMALGSVKMNTANDDNSPTSKVNMTNYLAVSVNGNGIDNDENKTYPSVADIQKNIPYAVYTGNKAGGVFSPSDEKTTNYIVLSGKVILNPIMRQTNTYTNLHNKKWHGGLPMDLKENEIYVWHKTVPSRNNGDGRYYTRQYWQAETPDKEVSWHEGADSGFYPYTGEGPEEYEFKYSAVGDSTDTISKVAVLACMLVIGDKCVVETGTDGQTTDFVWQKYKERSECQSDDEYYQQCFTIGFDPKIGDKLVGTEFSIQNNIDYKMGIDAEGIAIPITKGDKISGQVRFMILGPVNATWDVITRRHPTFFRHTKWSSSSVPLLAHVSSILIKSFEVKVYSDNGLISNGNDDNDIIYMSDTKETFVNKKDDLEFKINSALTATECAQLGVSNTVKLSTPLNISTGDGVLEVYDRNGNVKAKPEQIYVDSYYIEYHKPRIVMEQKLRDIDNVVSLFNHYRHEALGKEFFVQGIGRNLIEGRADLTLKEIGT</sequence>
<dbReference type="AlphaFoldDB" id="A0AA90VCI4"/>
<gene>
    <name evidence="1" type="ORF">F7D71_14455</name>
</gene>
<dbReference type="Proteomes" id="UP000423156">
    <property type="component" value="Unassembled WGS sequence"/>
</dbReference>
<reference evidence="2" key="1">
    <citation type="submission" date="2019-09" db="EMBL/GenBank/DDBJ databases">
        <title>Distinct polysaccharide growth profiles of human intestinal Prevotella copri isolates.</title>
        <authorList>
            <person name="Fehlner-Peach H."/>
            <person name="Magnabosco C."/>
            <person name="Raghavan V."/>
            <person name="Scher J.U."/>
            <person name="Tett A."/>
            <person name="Cox L.M."/>
            <person name="Gottsegen C."/>
            <person name="Watters A."/>
            <person name="Wiltshire- Gordon J.D."/>
            <person name="Segata N."/>
            <person name="Bonneau R."/>
            <person name="Littman D.R."/>
        </authorList>
    </citation>
    <scope>NUCLEOTIDE SEQUENCE [LARGE SCALE GENOMIC DNA]</scope>
    <source>
        <strain evidence="2">BU41712</strain>
    </source>
</reference>